<dbReference type="GO" id="GO:0009294">
    <property type="term" value="P:DNA-mediated transformation"/>
    <property type="evidence" value="ECO:0007669"/>
    <property type="project" value="InterPro"/>
</dbReference>
<protein>
    <submittedName>
        <fullName evidence="3">DNA processing protein</fullName>
    </submittedName>
</protein>
<feature type="domain" description="Smf/DprA SLOG" evidence="2">
    <location>
        <begin position="81"/>
        <end position="288"/>
    </location>
</feature>
<dbReference type="PANTHER" id="PTHR43022:SF1">
    <property type="entry name" value="PROTEIN SMF"/>
    <property type="match status" value="1"/>
</dbReference>
<dbReference type="OrthoDB" id="9785707at2"/>
<comment type="caution">
    <text evidence="3">The sequence shown here is derived from an EMBL/GenBank/DDBJ whole genome shotgun (WGS) entry which is preliminary data.</text>
</comment>
<evidence type="ECO:0000313" key="4">
    <source>
        <dbReference type="Proteomes" id="UP000248555"/>
    </source>
</evidence>
<proteinExistence type="inferred from homology"/>
<comment type="similarity">
    <text evidence="1">Belongs to the DprA/Smf family.</text>
</comment>
<dbReference type="AlphaFoldDB" id="A0A327Y2I5"/>
<dbReference type="EMBL" id="QLMH01000042">
    <property type="protein sequence ID" value="RAK13955.1"/>
    <property type="molecule type" value="Genomic_DNA"/>
</dbReference>
<dbReference type="RefSeq" id="WP_111646678.1">
    <property type="nucleotide sequence ID" value="NZ_QLMH01000042.1"/>
</dbReference>
<gene>
    <name evidence="3" type="ORF">B0I26_1424</name>
</gene>
<dbReference type="InterPro" id="IPR057666">
    <property type="entry name" value="DrpA_SLOG"/>
</dbReference>
<evidence type="ECO:0000256" key="1">
    <source>
        <dbReference type="ARBA" id="ARBA00006525"/>
    </source>
</evidence>
<dbReference type="Proteomes" id="UP000248555">
    <property type="component" value="Unassembled WGS sequence"/>
</dbReference>
<evidence type="ECO:0000259" key="2">
    <source>
        <dbReference type="Pfam" id="PF02481"/>
    </source>
</evidence>
<dbReference type="NCBIfam" id="TIGR00732">
    <property type="entry name" value="dprA"/>
    <property type="match status" value="1"/>
</dbReference>
<organism evidence="3 4">
    <name type="scientific">Paranoxybacillus vitaminiphilus</name>
    <dbReference type="NCBI Taxonomy" id="581036"/>
    <lineage>
        <taxon>Bacteria</taxon>
        <taxon>Bacillati</taxon>
        <taxon>Bacillota</taxon>
        <taxon>Bacilli</taxon>
        <taxon>Bacillales</taxon>
        <taxon>Anoxybacillaceae</taxon>
        <taxon>Paranoxybacillus</taxon>
    </lineage>
</organism>
<accession>A0A327Y2I5</accession>
<sequence length="324" mass="36444">MRSLWLALTFVKGLGTKRIRRIYNQFPDLTLSDFKDDKLNQIIKMLRNKTIAESLSNYDLIKQYVKKAEESITYHQQNDIQVITISDSCYPELLRKIDDAPIVLYCKGNMNLLQSHKNVAIVGTRNPTSTGKKMARRIAKIFSEKGYVIISGLALGIDTEAHIGALEANGKTIAVLAGGLDSIFPKENLELAGEIIKKDGLLVSENPMHTPMFRAAFVQRDRIQSGLSIAVCPVQTDIKGGTQHTIKFTKEQKRLLFCPVPIEKVPATRGIFKLLEEGALPLRDSDDIPIIENHISVKLEELSLNTHFMKEELDKSIQQLKLFD</sequence>
<dbReference type="InterPro" id="IPR003488">
    <property type="entry name" value="DprA"/>
</dbReference>
<reference evidence="3 4" key="1">
    <citation type="submission" date="2018-06" db="EMBL/GenBank/DDBJ databases">
        <title>Genomic Encyclopedia of Type Strains, Phase III (KMG-III): the genomes of soil and plant-associated and newly described type strains.</title>
        <authorList>
            <person name="Whitman W."/>
        </authorList>
    </citation>
    <scope>NUCLEOTIDE SEQUENCE [LARGE SCALE GENOMIC DNA]</scope>
    <source>
        <strain evidence="3 4">CGMCC 1.8979</strain>
    </source>
</reference>
<dbReference type="PANTHER" id="PTHR43022">
    <property type="entry name" value="PROTEIN SMF"/>
    <property type="match status" value="1"/>
</dbReference>
<name>A0A327Y2I5_9BACL</name>
<keyword evidence="4" id="KW-1185">Reference proteome</keyword>
<dbReference type="Gene3D" id="3.40.50.450">
    <property type="match status" value="1"/>
</dbReference>
<evidence type="ECO:0000313" key="3">
    <source>
        <dbReference type="EMBL" id="RAK13955.1"/>
    </source>
</evidence>
<dbReference type="SUPFAM" id="SSF102405">
    <property type="entry name" value="MCP/YpsA-like"/>
    <property type="match status" value="1"/>
</dbReference>
<dbReference type="Pfam" id="PF02481">
    <property type="entry name" value="DNA_processg_A"/>
    <property type="match status" value="1"/>
</dbReference>